<comment type="caution">
    <text evidence="2">The sequence shown here is derived from an EMBL/GenBank/DDBJ whole genome shotgun (WGS) entry which is preliminary data.</text>
</comment>
<feature type="region of interest" description="Disordered" evidence="1">
    <location>
        <begin position="1"/>
        <end position="20"/>
    </location>
</feature>
<keyword evidence="3" id="KW-1185">Reference proteome</keyword>
<sequence>MAVKDSELKPVRGSPLPLTVSPEIGAEDLKAAAEQKICTFNKKAPPGPYILLFPDGTEVKYVPGTETAFQLRLFKEVWEPAQGSSSPKEDMTSPTTIVLSEDEPGVYDTYAKIYAPAVTILDDEDDDENEENTDGLDAPDNE</sequence>
<dbReference type="AlphaFoldDB" id="A0AAW0MV97"/>
<organism evidence="2 3">
    <name type="scientific">Mugilogobius chulae</name>
    <name type="common">yellowstripe goby</name>
    <dbReference type="NCBI Taxonomy" id="88201"/>
    <lineage>
        <taxon>Eukaryota</taxon>
        <taxon>Metazoa</taxon>
        <taxon>Chordata</taxon>
        <taxon>Craniata</taxon>
        <taxon>Vertebrata</taxon>
        <taxon>Euteleostomi</taxon>
        <taxon>Actinopterygii</taxon>
        <taxon>Neopterygii</taxon>
        <taxon>Teleostei</taxon>
        <taxon>Neoteleostei</taxon>
        <taxon>Acanthomorphata</taxon>
        <taxon>Gobiaria</taxon>
        <taxon>Gobiiformes</taxon>
        <taxon>Gobioidei</taxon>
        <taxon>Gobiidae</taxon>
        <taxon>Gobionellinae</taxon>
        <taxon>Mugilogobius</taxon>
    </lineage>
</organism>
<feature type="region of interest" description="Disordered" evidence="1">
    <location>
        <begin position="80"/>
        <end position="100"/>
    </location>
</feature>
<feature type="compositionally biased region" description="Basic and acidic residues" evidence="1">
    <location>
        <begin position="1"/>
        <end position="10"/>
    </location>
</feature>
<accession>A0AAW0MV97</accession>
<dbReference type="EMBL" id="JBBPFD010000020">
    <property type="protein sequence ID" value="KAK7883961.1"/>
    <property type="molecule type" value="Genomic_DNA"/>
</dbReference>
<name>A0AAW0MV97_9GOBI</name>
<reference evidence="3" key="1">
    <citation type="submission" date="2024-04" db="EMBL/GenBank/DDBJ databases">
        <title>Salinicola lusitanus LLJ914,a marine bacterium isolated from the Okinawa Trough.</title>
        <authorList>
            <person name="Li J."/>
        </authorList>
    </citation>
    <scope>NUCLEOTIDE SEQUENCE [LARGE SCALE GENOMIC DNA]</scope>
</reference>
<evidence type="ECO:0000256" key="1">
    <source>
        <dbReference type="SAM" id="MobiDB-lite"/>
    </source>
</evidence>
<dbReference type="Proteomes" id="UP001460270">
    <property type="component" value="Unassembled WGS sequence"/>
</dbReference>
<feature type="compositionally biased region" description="Polar residues" evidence="1">
    <location>
        <begin position="82"/>
        <end position="98"/>
    </location>
</feature>
<feature type="compositionally biased region" description="Acidic residues" evidence="1">
    <location>
        <begin position="121"/>
        <end position="142"/>
    </location>
</feature>
<gene>
    <name evidence="2" type="ORF">WMY93_027084</name>
</gene>
<evidence type="ECO:0000313" key="3">
    <source>
        <dbReference type="Proteomes" id="UP001460270"/>
    </source>
</evidence>
<feature type="region of interest" description="Disordered" evidence="1">
    <location>
        <begin position="119"/>
        <end position="142"/>
    </location>
</feature>
<protein>
    <submittedName>
        <fullName evidence="2">Uncharacterized protein</fullName>
    </submittedName>
</protein>
<evidence type="ECO:0000313" key="2">
    <source>
        <dbReference type="EMBL" id="KAK7883961.1"/>
    </source>
</evidence>
<proteinExistence type="predicted"/>